<accession>A0A0L0VVP3</accession>
<comment type="caution">
    <text evidence="2">The sequence shown here is derived from an EMBL/GenBank/DDBJ whole genome shotgun (WGS) entry which is preliminary data.</text>
</comment>
<protein>
    <submittedName>
        <fullName evidence="2">Uncharacterized protein</fullName>
    </submittedName>
</protein>
<dbReference type="STRING" id="1165861.A0A0L0VVP3"/>
<name>A0A0L0VVP3_9BASI</name>
<evidence type="ECO:0000313" key="2">
    <source>
        <dbReference type="EMBL" id="KNF03267.1"/>
    </source>
</evidence>
<dbReference type="OrthoDB" id="10584159at2759"/>
<reference evidence="3" key="1">
    <citation type="submission" date="2014-03" db="EMBL/GenBank/DDBJ databases">
        <title>The Genome Sequence of Puccinia striiformis f. sp. tritici PST-78.</title>
        <authorList>
            <consortium name="The Broad Institute Genome Sequencing Platform"/>
            <person name="Cuomo C."/>
            <person name="Hulbert S."/>
            <person name="Chen X."/>
            <person name="Walker B."/>
            <person name="Young S.K."/>
            <person name="Zeng Q."/>
            <person name="Gargeya S."/>
            <person name="Fitzgerald M."/>
            <person name="Haas B."/>
            <person name="Abouelleil A."/>
            <person name="Alvarado L."/>
            <person name="Arachchi H.M."/>
            <person name="Berlin A.M."/>
            <person name="Chapman S.B."/>
            <person name="Goldberg J."/>
            <person name="Griggs A."/>
            <person name="Gujja S."/>
            <person name="Hansen M."/>
            <person name="Howarth C."/>
            <person name="Imamovic A."/>
            <person name="Larimer J."/>
            <person name="McCowan C."/>
            <person name="Montmayeur A."/>
            <person name="Murphy C."/>
            <person name="Neiman D."/>
            <person name="Pearson M."/>
            <person name="Priest M."/>
            <person name="Roberts A."/>
            <person name="Saif S."/>
            <person name="Shea T."/>
            <person name="Sisk P."/>
            <person name="Sykes S."/>
            <person name="Wortman J."/>
            <person name="Nusbaum C."/>
            <person name="Birren B."/>
        </authorList>
    </citation>
    <scope>NUCLEOTIDE SEQUENCE [LARGE SCALE GENOMIC DNA]</scope>
    <source>
        <strain evidence="3">race PST-78</strain>
    </source>
</reference>
<feature type="region of interest" description="Disordered" evidence="1">
    <location>
        <begin position="1"/>
        <end position="30"/>
    </location>
</feature>
<dbReference type="Proteomes" id="UP000054564">
    <property type="component" value="Unassembled WGS sequence"/>
</dbReference>
<dbReference type="AlphaFoldDB" id="A0A0L0VVP3"/>
<keyword evidence="3" id="KW-1185">Reference proteome</keyword>
<organism evidence="2 3">
    <name type="scientific">Puccinia striiformis f. sp. tritici PST-78</name>
    <dbReference type="NCBI Taxonomy" id="1165861"/>
    <lineage>
        <taxon>Eukaryota</taxon>
        <taxon>Fungi</taxon>
        <taxon>Dikarya</taxon>
        <taxon>Basidiomycota</taxon>
        <taxon>Pucciniomycotina</taxon>
        <taxon>Pucciniomycetes</taxon>
        <taxon>Pucciniales</taxon>
        <taxon>Pucciniaceae</taxon>
        <taxon>Puccinia</taxon>
    </lineage>
</organism>
<feature type="compositionally biased region" description="Low complexity" evidence="1">
    <location>
        <begin position="21"/>
        <end position="30"/>
    </location>
</feature>
<proteinExistence type="predicted"/>
<evidence type="ECO:0000256" key="1">
    <source>
        <dbReference type="SAM" id="MobiDB-lite"/>
    </source>
</evidence>
<gene>
    <name evidence="2" type="ORF">PSTG_03532</name>
</gene>
<dbReference type="EMBL" id="AJIL01000018">
    <property type="protein sequence ID" value="KNF03267.1"/>
    <property type="molecule type" value="Genomic_DNA"/>
</dbReference>
<feature type="compositionally biased region" description="Polar residues" evidence="1">
    <location>
        <begin position="1"/>
        <end position="16"/>
    </location>
</feature>
<evidence type="ECO:0000313" key="3">
    <source>
        <dbReference type="Proteomes" id="UP000054564"/>
    </source>
</evidence>
<sequence>MSLQRTPTNAAHTPNSIAGDPPLLNLGNPALPATVTQRHRHNNPPPPAPVHTDEQDQAIIDNSKNIKNLVDNAVKDYTTETWLKDNGENYWKWLKMIGMTAQEYLGDSAYYNGPSSVRFTMVSKAQMIAKFKEILNLKVDMSTNPAGLATQYKSMVDELCEMGITFGYDDLLPLVIHDAVAVGSPLRQELDRRIDAEMSNNGHHPLTFEHTWRTLSQAIAQVRSMERLDSPQNVSSFMSTTVQGERSPSITSHPDNVYAMATGPPRRMCFRCKSTGHLIGQCTAPDVAPSRPANYPQYQQQTFGAPPFRAYYPILAPTGPAQYYYPQ</sequence>